<gene>
    <name evidence="4" type="ORF">SAMN05216372_11366</name>
</gene>
<dbReference type="EMBL" id="FOMO01000013">
    <property type="protein sequence ID" value="SFE25860.1"/>
    <property type="molecule type" value="Genomic_DNA"/>
</dbReference>
<dbReference type="SUPFAM" id="SSF55729">
    <property type="entry name" value="Acyl-CoA N-acyltransferases (Nat)"/>
    <property type="match status" value="1"/>
</dbReference>
<dbReference type="Gene3D" id="3.40.630.30">
    <property type="match status" value="1"/>
</dbReference>
<dbReference type="InterPro" id="IPR016181">
    <property type="entry name" value="Acyl_CoA_acyltransferase"/>
</dbReference>
<name>A0A1I1Z679_PSEOC</name>
<evidence type="ECO:0000313" key="5">
    <source>
        <dbReference type="Proteomes" id="UP000243950"/>
    </source>
</evidence>
<dbReference type="CDD" id="cd04301">
    <property type="entry name" value="NAT_SF"/>
    <property type="match status" value="1"/>
</dbReference>
<feature type="domain" description="N-acetyltransferase" evidence="3">
    <location>
        <begin position="1"/>
        <end position="142"/>
    </location>
</feature>
<dbReference type="PANTHER" id="PTHR43800:SF1">
    <property type="entry name" value="PEPTIDYL-LYSINE N-ACETYLTRANSFERASE YJAB"/>
    <property type="match status" value="1"/>
</dbReference>
<dbReference type="RefSeq" id="WP_093507296.1">
    <property type="nucleotide sequence ID" value="NZ_BSSG01000013.1"/>
</dbReference>
<dbReference type="NCBIfam" id="NF007853">
    <property type="entry name" value="PRK10562.1"/>
    <property type="match status" value="1"/>
</dbReference>
<organism evidence="4 5">
    <name type="scientific">Pseudomonas straminea</name>
    <dbReference type="NCBI Taxonomy" id="47882"/>
    <lineage>
        <taxon>Bacteria</taxon>
        <taxon>Pseudomonadati</taxon>
        <taxon>Pseudomonadota</taxon>
        <taxon>Gammaproteobacteria</taxon>
        <taxon>Pseudomonadales</taxon>
        <taxon>Pseudomonadaceae</taxon>
        <taxon>Phytopseudomonas</taxon>
    </lineage>
</organism>
<dbReference type="InterPro" id="IPR000182">
    <property type="entry name" value="GNAT_dom"/>
</dbReference>
<keyword evidence="1 4" id="KW-0808">Transferase</keyword>
<reference evidence="5" key="1">
    <citation type="submission" date="2016-10" db="EMBL/GenBank/DDBJ databases">
        <authorList>
            <person name="Varghese N."/>
            <person name="Submissions S."/>
        </authorList>
    </citation>
    <scope>NUCLEOTIDE SEQUENCE [LARGE SCALE GENOMIC DNA]</scope>
    <source>
        <strain evidence="5">JCM 2783</strain>
    </source>
</reference>
<sequence>MIRPYHANDANAVLDIWLSASIQAHAFIHESFWRDQLAAMGEIYLPQAETLVLEEAGQILGFASLHEHRLAALFIAPSAQGRGLGKRLLDEAKRRCDLLELSVYSANNRACAFYQNCGFTVVSEQSDPHTGHPELVMRWQRH</sequence>
<accession>A0A1I1Z679</accession>
<evidence type="ECO:0000259" key="3">
    <source>
        <dbReference type="PROSITE" id="PS51186"/>
    </source>
</evidence>
<dbReference type="Proteomes" id="UP000243950">
    <property type="component" value="Unassembled WGS sequence"/>
</dbReference>
<keyword evidence="5" id="KW-1185">Reference proteome</keyword>
<evidence type="ECO:0000313" key="4">
    <source>
        <dbReference type="EMBL" id="SFE25860.1"/>
    </source>
</evidence>
<evidence type="ECO:0000256" key="2">
    <source>
        <dbReference type="ARBA" id="ARBA00023315"/>
    </source>
</evidence>
<dbReference type="AlphaFoldDB" id="A0A1I1Z679"/>
<proteinExistence type="predicted"/>
<protein>
    <submittedName>
        <fullName evidence="4">Putative acetyltransferase</fullName>
    </submittedName>
</protein>
<evidence type="ECO:0000256" key="1">
    <source>
        <dbReference type="ARBA" id="ARBA00022679"/>
    </source>
</evidence>
<dbReference type="PANTHER" id="PTHR43800">
    <property type="entry name" value="PEPTIDYL-LYSINE N-ACETYLTRANSFERASE YJAB"/>
    <property type="match status" value="1"/>
</dbReference>
<dbReference type="Pfam" id="PF13673">
    <property type="entry name" value="Acetyltransf_10"/>
    <property type="match status" value="1"/>
</dbReference>
<keyword evidence="2" id="KW-0012">Acyltransferase</keyword>
<dbReference type="PROSITE" id="PS51186">
    <property type="entry name" value="GNAT"/>
    <property type="match status" value="1"/>
</dbReference>
<dbReference type="GO" id="GO:0016747">
    <property type="term" value="F:acyltransferase activity, transferring groups other than amino-acyl groups"/>
    <property type="evidence" value="ECO:0007669"/>
    <property type="project" value="InterPro"/>
</dbReference>